<evidence type="ECO:0000313" key="1">
    <source>
        <dbReference type="EMBL" id="KAF2206139.1"/>
    </source>
</evidence>
<evidence type="ECO:0000313" key="2">
    <source>
        <dbReference type="Proteomes" id="UP000799539"/>
    </source>
</evidence>
<dbReference type="AlphaFoldDB" id="A0A6A6EYY3"/>
<sequence>MNQLVTEEDQEEMHHQLLEQKAYHHLEIYDLVLLQEIYHLELLQVLLEELLQVPLEELLQVLLV</sequence>
<protein>
    <submittedName>
        <fullName evidence="1">Uncharacterized protein</fullName>
    </submittedName>
</protein>
<proteinExistence type="predicted"/>
<name>A0A6A6EYY3_9PEZI</name>
<gene>
    <name evidence="1" type="ORF">CERZMDRAFT_103803</name>
</gene>
<accession>A0A6A6EYY3</accession>
<dbReference type="EMBL" id="ML992893">
    <property type="protein sequence ID" value="KAF2206139.1"/>
    <property type="molecule type" value="Genomic_DNA"/>
</dbReference>
<keyword evidence="2" id="KW-1185">Reference proteome</keyword>
<reference evidence="1" key="1">
    <citation type="journal article" date="2020" name="Stud. Mycol.">
        <title>101 Dothideomycetes genomes: a test case for predicting lifestyles and emergence of pathogens.</title>
        <authorList>
            <person name="Haridas S."/>
            <person name="Albert R."/>
            <person name="Binder M."/>
            <person name="Bloem J."/>
            <person name="Labutti K."/>
            <person name="Salamov A."/>
            <person name="Andreopoulos B."/>
            <person name="Baker S."/>
            <person name="Barry K."/>
            <person name="Bills G."/>
            <person name="Bluhm B."/>
            <person name="Cannon C."/>
            <person name="Castanera R."/>
            <person name="Culley D."/>
            <person name="Daum C."/>
            <person name="Ezra D."/>
            <person name="Gonzalez J."/>
            <person name="Henrissat B."/>
            <person name="Kuo A."/>
            <person name="Liang C."/>
            <person name="Lipzen A."/>
            <person name="Lutzoni F."/>
            <person name="Magnuson J."/>
            <person name="Mondo S."/>
            <person name="Nolan M."/>
            <person name="Ohm R."/>
            <person name="Pangilinan J."/>
            <person name="Park H.-J."/>
            <person name="Ramirez L."/>
            <person name="Alfaro M."/>
            <person name="Sun H."/>
            <person name="Tritt A."/>
            <person name="Yoshinaga Y."/>
            <person name="Zwiers L.-H."/>
            <person name="Turgeon B."/>
            <person name="Goodwin S."/>
            <person name="Spatafora J."/>
            <person name="Crous P."/>
            <person name="Grigoriev I."/>
        </authorList>
    </citation>
    <scope>NUCLEOTIDE SEQUENCE</scope>
    <source>
        <strain evidence="1">SCOH1-5</strain>
    </source>
</reference>
<dbReference type="Proteomes" id="UP000799539">
    <property type="component" value="Unassembled WGS sequence"/>
</dbReference>
<organism evidence="1 2">
    <name type="scientific">Cercospora zeae-maydis SCOH1-5</name>
    <dbReference type="NCBI Taxonomy" id="717836"/>
    <lineage>
        <taxon>Eukaryota</taxon>
        <taxon>Fungi</taxon>
        <taxon>Dikarya</taxon>
        <taxon>Ascomycota</taxon>
        <taxon>Pezizomycotina</taxon>
        <taxon>Dothideomycetes</taxon>
        <taxon>Dothideomycetidae</taxon>
        <taxon>Mycosphaerellales</taxon>
        <taxon>Mycosphaerellaceae</taxon>
        <taxon>Cercospora</taxon>
    </lineage>
</organism>